<comment type="caution">
    <text evidence="3">The sequence shown here is derived from an EMBL/GenBank/DDBJ whole genome shotgun (WGS) entry which is preliminary data.</text>
</comment>
<sequence>MLGLQDEIFAVVDENDQIIGQATRQDCHSDRNLIHRSVHIIITNSAEEIFFQKRSLTKDVSPGQWTLSATGHVDLGETYEQAAERELFEELGIKTSLRTLGSFLLDYSREQEFTRVFTGHHEGPFTLLETEISEGRFLAWEKMLALHHAGELKLARPAIDIMALAKDDLYVRHTKDR</sequence>
<dbReference type="Proteomes" id="UP000183245">
    <property type="component" value="Unassembled WGS sequence"/>
</dbReference>
<dbReference type="SUPFAM" id="SSF55811">
    <property type="entry name" value="Nudix"/>
    <property type="match status" value="1"/>
</dbReference>
<evidence type="ECO:0000313" key="4">
    <source>
        <dbReference type="Proteomes" id="UP000183245"/>
    </source>
</evidence>
<gene>
    <name evidence="3" type="ORF">AUK40_00810</name>
</gene>
<dbReference type="EMBL" id="MNZT01000016">
    <property type="protein sequence ID" value="OIP99162.1"/>
    <property type="molecule type" value="Genomic_DNA"/>
</dbReference>
<feature type="domain" description="Nudix hydrolase" evidence="2">
    <location>
        <begin position="33"/>
        <end position="160"/>
    </location>
</feature>
<evidence type="ECO:0000259" key="2">
    <source>
        <dbReference type="PROSITE" id="PS51462"/>
    </source>
</evidence>
<dbReference type="Pfam" id="PF00293">
    <property type="entry name" value="NUDIX"/>
    <property type="match status" value="1"/>
</dbReference>
<dbReference type="PROSITE" id="PS51462">
    <property type="entry name" value="NUDIX"/>
    <property type="match status" value="1"/>
</dbReference>
<dbReference type="STRING" id="1817892.AUK40_00810"/>
<dbReference type="CDD" id="cd04692">
    <property type="entry name" value="NUDIX_Hydrolase"/>
    <property type="match status" value="1"/>
</dbReference>
<dbReference type="AlphaFoldDB" id="A0A1J5IXJ9"/>
<evidence type="ECO:0000313" key="3">
    <source>
        <dbReference type="EMBL" id="OIP99162.1"/>
    </source>
</evidence>
<dbReference type="PROSITE" id="PS00893">
    <property type="entry name" value="NUDIX_BOX"/>
    <property type="match status" value="1"/>
</dbReference>
<accession>A0A1J5IXJ9</accession>
<dbReference type="InterPro" id="IPR000086">
    <property type="entry name" value="NUDIX_hydrolase_dom"/>
</dbReference>
<dbReference type="InterPro" id="IPR020084">
    <property type="entry name" value="NUDIX_hydrolase_CS"/>
</dbReference>
<name>A0A1J5IXJ9_9BACT</name>
<keyword evidence="1" id="KW-0378">Hydrolase</keyword>
<reference evidence="3 4" key="1">
    <citation type="journal article" date="2016" name="Environ. Microbiol.">
        <title>Genomic resolution of a cold subsurface aquifer community provides metabolic insights for novel microbes adapted to high CO concentrations.</title>
        <authorList>
            <person name="Probst A.J."/>
            <person name="Castelle C.J."/>
            <person name="Singh A."/>
            <person name="Brown C.T."/>
            <person name="Anantharaman K."/>
            <person name="Sharon I."/>
            <person name="Hug L.A."/>
            <person name="Burstein D."/>
            <person name="Emerson J.B."/>
            <person name="Thomas B.C."/>
            <person name="Banfield J.F."/>
        </authorList>
    </citation>
    <scope>NUCLEOTIDE SEQUENCE [LARGE SCALE GENOMIC DNA]</scope>
    <source>
        <strain evidence="3">CG2_30_54_11</strain>
    </source>
</reference>
<dbReference type="InterPro" id="IPR015797">
    <property type="entry name" value="NUDIX_hydrolase-like_dom_sf"/>
</dbReference>
<protein>
    <recommendedName>
        <fullName evidence="2">Nudix hydrolase domain-containing protein</fullName>
    </recommendedName>
</protein>
<organism evidence="3 4">
    <name type="scientific">Candidatus Wirthbacteria bacterium CG2_30_54_11</name>
    <dbReference type="NCBI Taxonomy" id="1817892"/>
    <lineage>
        <taxon>Bacteria</taxon>
        <taxon>Candidatus Wirthbacteria</taxon>
    </lineage>
</organism>
<dbReference type="PANTHER" id="PTHR10885:SF0">
    <property type="entry name" value="ISOPENTENYL-DIPHOSPHATE DELTA-ISOMERASE"/>
    <property type="match status" value="1"/>
</dbReference>
<dbReference type="GO" id="GO:0016787">
    <property type="term" value="F:hydrolase activity"/>
    <property type="evidence" value="ECO:0007669"/>
    <property type="project" value="UniProtKB-KW"/>
</dbReference>
<dbReference type="PANTHER" id="PTHR10885">
    <property type="entry name" value="ISOPENTENYL-DIPHOSPHATE DELTA-ISOMERASE"/>
    <property type="match status" value="1"/>
</dbReference>
<dbReference type="Gene3D" id="3.90.79.10">
    <property type="entry name" value="Nucleoside Triphosphate Pyrophosphohydrolase"/>
    <property type="match status" value="1"/>
</dbReference>
<proteinExistence type="predicted"/>
<evidence type="ECO:0000256" key="1">
    <source>
        <dbReference type="ARBA" id="ARBA00022801"/>
    </source>
</evidence>